<protein>
    <submittedName>
        <fullName evidence="1">2Fe-2S iron-sulfur cluster-binding protein</fullName>
    </submittedName>
</protein>
<name>A0ACC6V0J9_9CREN</name>
<reference evidence="1" key="1">
    <citation type="submission" date="2024-07" db="EMBL/GenBank/DDBJ databases">
        <title>Metagenome and Metagenome-Assembled Genomes of Archaea from a hot spring from the geothermal field of Los Azufres, Mexico.</title>
        <authorList>
            <person name="Marin-Paredes R."/>
            <person name="Martinez-Romero E."/>
            <person name="Servin-Garciduenas L.E."/>
        </authorList>
    </citation>
    <scope>NUCLEOTIDE SEQUENCE</scope>
</reference>
<dbReference type="Proteomes" id="UP000033636">
    <property type="component" value="Unassembled WGS sequence"/>
</dbReference>
<sequence>MVIVKVRRGDSRGSYWQTYEAPRLGKGFTVLDLLIYIKERVDPSLGVPYSCRMGLCGACSMKINGRPRLACQTPVDEALANGEISIEPIDQRKVIKDLIISL</sequence>
<proteinExistence type="predicted"/>
<gene>
    <name evidence="1" type="ORF">TU35_004955</name>
</gene>
<organism evidence="1 2">
    <name type="scientific">Thermoproteus sp. AZ2</name>
    <dbReference type="NCBI Taxonomy" id="1609232"/>
    <lineage>
        <taxon>Archaea</taxon>
        <taxon>Thermoproteota</taxon>
        <taxon>Thermoprotei</taxon>
        <taxon>Thermoproteales</taxon>
        <taxon>Thermoproteaceae</taxon>
        <taxon>Thermoproteus</taxon>
    </lineage>
</organism>
<accession>A0ACC6V0J9</accession>
<evidence type="ECO:0000313" key="1">
    <source>
        <dbReference type="EMBL" id="MFB6490584.1"/>
    </source>
</evidence>
<comment type="caution">
    <text evidence="1">The sequence shown here is derived from an EMBL/GenBank/DDBJ whole genome shotgun (WGS) entry which is preliminary data.</text>
</comment>
<dbReference type="EMBL" id="JZWT02000011">
    <property type="protein sequence ID" value="MFB6490584.1"/>
    <property type="molecule type" value="Genomic_DNA"/>
</dbReference>
<evidence type="ECO:0000313" key="2">
    <source>
        <dbReference type="Proteomes" id="UP000033636"/>
    </source>
</evidence>